<name>A0ACB6QY70_9PLEO</name>
<comment type="caution">
    <text evidence="1">The sequence shown here is derived from an EMBL/GenBank/DDBJ whole genome shotgun (WGS) entry which is preliminary data.</text>
</comment>
<dbReference type="Proteomes" id="UP000799755">
    <property type="component" value="Unassembled WGS sequence"/>
</dbReference>
<accession>A0ACB6QY70</accession>
<sequence length="414" mass="45890">MNSKSLRRLAADHGSLHRDGLPPNYLFPPSGTTDPSSDLTTLDVLLAGPPGTPYSEGVWRLHLDIPPAYPTAPPTATFRTRLWHPNIDESTGAVCVETLKRDWVSTLKLRDVLMTISCLLIQPNPASALNEAAGKLASEDWESFCRRAKLMTGIHAAVPSHLVDEVKEAQVRGEEKGETNDKDNESMKAIPAPSKIHASLSAEDEENTRRRGESIDPESDPDSDWIPGPIKSSKTFPTGRNNIFGIKGLDDGMRFDTPPEKATITAPRINAQEEDEDDDCSDSFIIVPSKPLSHKTFKLKAPYASCSKTAKDASTATPDLLKFSHKNPFSAIRLDDQTHPLFKELSWSWQDSEILHDTGTIKDALTKAETRKRMAGAEFEERRIWEMKKFKKTGCDLSKYNRGDFGPRTGVARL</sequence>
<protein>
    <submittedName>
        <fullName evidence="1">UBC-like protein</fullName>
    </submittedName>
</protein>
<keyword evidence="2" id="KW-1185">Reference proteome</keyword>
<reference evidence="1" key="1">
    <citation type="journal article" date="2020" name="Stud. Mycol.">
        <title>101 Dothideomycetes genomes: a test case for predicting lifestyles and emergence of pathogens.</title>
        <authorList>
            <person name="Haridas S."/>
            <person name="Albert R."/>
            <person name="Binder M."/>
            <person name="Bloem J."/>
            <person name="Labutti K."/>
            <person name="Salamov A."/>
            <person name="Andreopoulos B."/>
            <person name="Baker S."/>
            <person name="Barry K."/>
            <person name="Bills G."/>
            <person name="Bluhm B."/>
            <person name="Cannon C."/>
            <person name="Castanera R."/>
            <person name="Culley D."/>
            <person name="Daum C."/>
            <person name="Ezra D."/>
            <person name="Gonzalez J."/>
            <person name="Henrissat B."/>
            <person name="Kuo A."/>
            <person name="Liang C."/>
            <person name="Lipzen A."/>
            <person name="Lutzoni F."/>
            <person name="Magnuson J."/>
            <person name="Mondo S."/>
            <person name="Nolan M."/>
            <person name="Ohm R."/>
            <person name="Pangilinan J."/>
            <person name="Park H.-J."/>
            <person name="Ramirez L."/>
            <person name="Alfaro M."/>
            <person name="Sun H."/>
            <person name="Tritt A."/>
            <person name="Yoshinaga Y."/>
            <person name="Zwiers L.-H."/>
            <person name="Turgeon B."/>
            <person name="Goodwin S."/>
            <person name="Spatafora J."/>
            <person name="Crous P."/>
            <person name="Grigoriev I."/>
        </authorList>
    </citation>
    <scope>NUCLEOTIDE SEQUENCE</scope>
    <source>
        <strain evidence="1">ATCC 200398</strain>
    </source>
</reference>
<evidence type="ECO:0000313" key="2">
    <source>
        <dbReference type="Proteomes" id="UP000799755"/>
    </source>
</evidence>
<gene>
    <name evidence="1" type="ORF">BDR25DRAFT_259180</name>
</gene>
<dbReference type="EMBL" id="MU003503">
    <property type="protein sequence ID" value="KAF2471943.1"/>
    <property type="molecule type" value="Genomic_DNA"/>
</dbReference>
<organism evidence="1 2">
    <name type="scientific">Lindgomyces ingoldianus</name>
    <dbReference type="NCBI Taxonomy" id="673940"/>
    <lineage>
        <taxon>Eukaryota</taxon>
        <taxon>Fungi</taxon>
        <taxon>Dikarya</taxon>
        <taxon>Ascomycota</taxon>
        <taxon>Pezizomycotina</taxon>
        <taxon>Dothideomycetes</taxon>
        <taxon>Pleosporomycetidae</taxon>
        <taxon>Pleosporales</taxon>
        <taxon>Lindgomycetaceae</taxon>
        <taxon>Lindgomyces</taxon>
    </lineage>
</organism>
<proteinExistence type="predicted"/>
<evidence type="ECO:0000313" key="1">
    <source>
        <dbReference type="EMBL" id="KAF2471943.1"/>
    </source>
</evidence>